<dbReference type="EMBL" id="CP045904">
    <property type="protein sequence ID" value="QQP36259.1"/>
    <property type="molecule type" value="Genomic_DNA"/>
</dbReference>
<evidence type="ECO:0000256" key="1">
    <source>
        <dbReference type="SAM" id="MobiDB-lite"/>
    </source>
</evidence>
<reference evidence="3" key="1">
    <citation type="submission" date="2021-01" db="EMBL/GenBank/DDBJ databases">
        <title>Caligus Genome Assembly.</title>
        <authorList>
            <person name="Gallardo-Escarate C."/>
        </authorList>
    </citation>
    <scope>NUCLEOTIDE SEQUENCE [LARGE SCALE GENOMIC DNA]</scope>
</reference>
<evidence type="ECO:0000313" key="2">
    <source>
        <dbReference type="EMBL" id="QQP36259.1"/>
    </source>
</evidence>
<protein>
    <submittedName>
        <fullName evidence="2">Uncharacterized protein</fullName>
    </submittedName>
</protein>
<evidence type="ECO:0000313" key="3">
    <source>
        <dbReference type="Proteomes" id="UP000595437"/>
    </source>
</evidence>
<dbReference type="AlphaFoldDB" id="A0A7T8GR17"/>
<proteinExistence type="predicted"/>
<name>A0A7T8GR17_CALRO</name>
<sequence length="94" mass="10674">MQEEFKHPRRKKEDCLLLQTLFCGKESLRSSMSDVELQVDLAMESSVGGGPALLPESNTTVPFPRRSPRNPSRLRECRETVRLLKSSKLRSIGM</sequence>
<feature type="region of interest" description="Disordered" evidence="1">
    <location>
        <begin position="48"/>
        <end position="74"/>
    </location>
</feature>
<organism evidence="2 3">
    <name type="scientific">Caligus rogercresseyi</name>
    <name type="common">Sea louse</name>
    <dbReference type="NCBI Taxonomy" id="217165"/>
    <lineage>
        <taxon>Eukaryota</taxon>
        <taxon>Metazoa</taxon>
        <taxon>Ecdysozoa</taxon>
        <taxon>Arthropoda</taxon>
        <taxon>Crustacea</taxon>
        <taxon>Multicrustacea</taxon>
        <taxon>Hexanauplia</taxon>
        <taxon>Copepoda</taxon>
        <taxon>Siphonostomatoida</taxon>
        <taxon>Caligidae</taxon>
        <taxon>Caligus</taxon>
    </lineage>
</organism>
<dbReference type="Proteomes" id="UP000595437">
    <property type="component" value="Chromosome 15"/>
</dbReference>
<keyword evidence="3" id="KW-1185">Reference proteome</keyword>
<accession>A0A7T8GR17</accession>
<gene>
    <name evidence="2" type="ORF">FKW44_021305</name>
</gene>